<protein>
    <submittedName>
        <fullName evidence="9">Multiple sugar transport system permease protein</fullName>
    </submittedName>
</protein>
<reference evidence="9 10" key="1">
    <citation type="submission" date="2023-07" db="EMBL/GenBank/DDBJ databases">
        <title>Sorghum-associated microbial communities from plants grown in Nebraska, USA.</title>
        <authorList>
            <person name="Schachtman D."/>
        </authorList>
    </citation>
    <scope>NUCLEOTIDE SEQUENCE [LARGE SCALE GENOMIC DNA]</scope>
    <source>
        <strain evidence="9 10">584</strain>
    </source>
</reference>
<dbReference type="Gene3D" id="1.10.3720.10">
    <property type="entry name" value="MetI-like"/>
    <property type="match status" value="1"/>
</dbReference>
<evidence type="ECO:0000256" key="5">
    <source>
        <dbReference type="ARBA" id="ARBA00022989"/>
    </source>
</evidence>
<evidence type="ECO:0000256" key="4">
    <source>
        <dbReference type="ARBA" id="ARBA00022692"/>
    </source>
</evidence>
<keyword evidence="10" id="KW-1185">Reference proteome</keyword>
<evidence type="ECO:0000313" key="10">
    <source>
        <dbReference type="Proteomes" id="UP001262410"/>
    </source>
</evidence>
<comment type="caution">
    <text evidence="9">The sequence shown here is derived from an EMBL/GenBank/DDBJ whole genome shotgun (WGS) entry which is preliminary data.</text>
</comment>
<evidence type="ECO:0000256" key="7">
    <source>
        <dbReference type="RuleBase" id="RU363032"/>
    </source>
</evidence>
<evidence type="ECO:0000256" key="2">
    <source>
        <dbReference type="ARBA" id="ARBA00022448"/>
    </source>
</evidence>
<dbReference type="CDD" id="cd06261">
    <property type="entry name" value="TM_PBP2"/>
    <property type="match status" value="1"/>
</dbReference>
<dbReference type="RefSeq" id="WP_309793407.1">
    <property type="nucleotide sequence ID" value="NZ_JAVDPW010000003.1"/>
</dbReference>
<feature type="transmembrane region" description="Helical" evidence="7">
    <location>
        <begin position="96"/>
        <end position="117"/>
    </location>
</feature>
<organism evidence="9 10">
    <name type="scientific">Inquilinus ginsengisoli</name>
    <dbReference type="NCBI Taxonomy" id="363840"/>
    <lineage>
        <taxon>Bacteria</taxon>
        <taxon>Pseudomonadati</taxon>
        <taxon>Pseudomonadota</taxon>
        <taxon>Alphaproteobacteria</taxon>
        <taxon>Rhodospirillales</taxon>
        <taxon>Rhodospirillaceae</taxon>
        <taxon>Inquilinus</taxon>
    </lineage>
</organism>
<dbReference type="SUPFAM" id="SSF161098">
    <property type="entry name" value="MetI-like"/>
    <property type="match status" value="1"/>
</dbReference>
<dbReference type="Proteomes" id="UP001262410">
    <property type="component" value="Unassembled WGS sequence"/>
</dbReference>
<feature type="transmembrane region" description="Helical" evidence="7">
    <location>
        <begin position="33"/>
        <end position="61"/>
    </location>
</feature>
<evidence type="ECO:0000313" key="9">
    <source>
        <dbReference type="EMBL" id="MDR6289216.1"/>
    </source>
</evidence>
<dbReference type="PANTHER" id="PTHR30193">
    <property type="entry name" value="ABC TRANSPORTER PERMEASE PROTEIN"/>
    <property type="match status" value="1"/>
</dbReference>
<proteinExistence type="inferred from homology"/>
<keyword evidence="4 7" id="KW-0812">Transmembrane</keyword>
<feature type="domain" description="ABC transmembrane type-1" evidence="8">
    <location>
        <begin position="92"/>
        <end position="303"/>
    </location>
</feature>
<dbReference type="PROSITE" id="PS50928">
    <property type="entry name" value="ABC_TM1"/>
    <property type="match status" value="1"/>
</dbReference>
<dbReference type="SUPFAM" id="SSF160964">
    <property type="entry name" value="MalF N-terminal region-like"/>
    <property type="match status" value="1"/>
</dbReference>
<gene>
    <name evidence="9" type="ORF">E9232_001731</name>
</gene>
<dbReference type="Pfam" id="PF00528">
    <property type="entry name" value="BPD_transp_1"/>
    <property type="match status" value="1"/>
</dbReference>
<comment type="subcellular location">
    <subcellularLocation>
        <location evidence="1 7">Cell membrane</location>
        <topology evidence="1 7">Multi-pass membrane protein</topology>
    </subcellularLocation>
</comment>
<evidence type="ECO:0000256" key="3">
    <source>
        <dbReference type="ARBA" id="ARBA00022475"/>
    </source>
</evidence>
<feature type="transmembrane region" description="Helical" evidence="7">
    <location>
        <begin position="230"/>
        <end position="250"/>
    </location>
</feature>
<name>A0ABU1JKT6_9PROT</name>
<keyword evidence="3" id="KW-1003">Cell membrane</keyword>
<dbReference type="InterPro" id="IPR051393">
    <property type="entry name" value="ABC_transporter_permease"/>
</dbReference>
<sequence>MSVQAGNLDVRTGAGAAAPVRSRRRGFRSEGRAAFWFLLPSLLGFLAFLLLPLLASLALSFTNWQLLAQPKFVGLANYIRLFTVDPSFWHVLRNTALYTVEYLVLNIVLAVGMAVWISSLRWGKRFFRLIFFLPTFTPMIGVSVIWLLIFTPGGLMDWIVGTLGLPIPNFLVDPAWAMQAIVIVSLWSGFGYNLLLFGAALDSIPQTYLDAAKIDGATAWQRFWRIKLPLISPTLFFGTVMTAITALQVFDQVYSMTRGGPGVATATLGFFIYQNGFTTYRMGYATSIAWVMFIIIMALTALQFRLQRKWVHYDA</sequence>
<evidence type="ECO:0000256" key="6">
    <source>
        <dbReference type="ARBA" id="ARBA00023136"/>
    </source>
</evidence>
<accession>A0ABU1JKT6</accession>
<keyword evidence="9" id="KW-0762">Sugar transport</keyword>
<dbReference type="PANTHER" id="PTHR30193:SF37">
    <property type="entry name" value="INNER MEMBRANE ABC TRANSPORTER PERMEASE PROTEIN YCJO"/>
    <property type="match status" value="1"/>
</dbReference>
<feature type="transmembrane region" description="Helical" evidence="7">
    <location>
        <begin position="175"/>
        <end position="197"/>
    </location>
</feature>
<feature type="transmembrane region" description="Helical" evidence="7">
    <location>
        <begin position="282"/>
        <end position="302"/>
    </location>
</feature>
<keyword evidence="6 7" id="KW-0472">Membrane</keyword>
<dbReference type="InterPro" id="IPR035906">
    <property type="entry name" value="MetI-like_sf"/>
</dbReference>
<comment type="similarity">
    <text evidence="7">Belongs to the binding-protein-dependent transport system permease family.</text>
</comment>
<dbReference type="InterPro" id="IPR000515">
    <property type="entry name" value="MetI-like"/>
</dbReference>
<evidence type="ECO:0000259" key="8">
    <source>
        <dbReference type="PROSITE" id="PS50928"/>
    </source>
</evidence>
<evidence type="ECO:0000256" key="1">
    <source>
        <dbReference type="ARBA" id="ARBA00004651"/>
    </source>
</evidence>
<keyword evidence="5 7" id="KW-1133">Transmembrane helix</keyword>
<feature type="transmembrane region" description="Helical" evidence="7">
    <location>
        <begin position="129"/>
        <end position="155"/>
    </location>
</feature>
<dbReference type="EMBL" id="JAVDPW010000003">
    <property type="protein sequence ID" value="MDR6289216.1"/>
    <property type="molecule type" value="Genomic_DNA"/>
</dbReference>
<keyword evidence="2 7" id="KW-0813">Transport</keyword>